<dbReference type="OrthoDB" id="408912at2759"/>
<dbReference type="GO" id="GO:0016020">
    <property type="term" value="C:membrane"/>
    <property type="evidence" value="ECO:0007669"/>
    <property type="project" value="InterPro"/>
</dbReference>
<reference evidence="2 3" key="1">
    <citation type="submission" date="2014-09" db="EMBL/GenBank/DDBJ databases">
        <authorList>
            <person name="Martin A.A."/>
        </authorList>
    </citation>
    <scope>NUCLEOTIDE SEQUENCE</scope>
    <source>
        <strain evidence="3">ED321</strain>
        <strain evidence="2">ED321 Heterogonic</strain>
    </source>
</reference>
<proteinExistence type="predicted"/>
<dbReference type="RefSeq" id="XP_024508182.1">
    <property type="nucleotide sequence ID" value="XM_024654852.1"/>
</dbReference>
<dbReference type="GO" id="GO:0050650">
    <property type="term" value="P:chondroitin sulfate proteoglycan biosynthetic process"/>
    <property type="evidence" value="ECO:0007669"/>
    <property type="project" value="InterPro"/>
</dbReference>
<keyword evidence="2" id="KW-0808">Transferase</keyword>
<dbReference type="InterPro" id="IPR005331">
    <property type="entry name" value="Sulfotransferase"/>
</dbReference>
<dbReference type="GeneID" id="36381352"/>
<evidence type="ECO:0000256" key="1">
    <source>
        <dbReference type="SAM" id="SignalP"/>
    </source>
</evidence>
<feature type="signal peptide" evidence="1">
    <location>
        <begin position="1"/>
        <end position="17"/>
    </location>
</feature>
<protein>
    <submittedName>
        <fullName evidence="2 4">Sulfotransferase family-containing protein</fullName>
    </submittedName>
</protein>
<keyword evidence="3" id="KW-1185">Reference proteome</keyword>
<dbReference type="AlphaFoldDB" id="A0A090LGS4"/>
<gene>
    <name evidence="2 4 5" type="ORF">SRAE_2000363500</name>
</gene>
<dbReference type="PANTHER" id="PTHR22900:SF10">
    <property type="entry name" value="CARBOHYDRATE SULFOTRANSFERASE"/>
    <property type="match status" value="1"/>
</dbReference>
<feature type="chain" id="PRO_5015030790" evidence="1">
    <location>
        <begin position="18"/>
        <end position="323"/>
    </location>
</feature>
<dbReference type="CTD" id="36381352"/>
<evidence type="ECO:0000313" key="5">
    <source>
        <dbReference type="WormBase" id="SRAE_2000363500"/>
    </source>
</evidence>
<keyword evidence="1" id="KW-0732">Signal</keyword>
<dbReference type="GO" id="GO:1902884">
    <property type="term" value="P:positive regulation of response to oxidative stress"/>
    <property type="evidence" value="ECO:0007669"/>
    <property type="project" value="InterPro"/>
</dbReference>
<dbReference type="WormBase" id="SRAE_2000363500">
    <property type="protein sequence ID" value="SRP00911"/>
    <property type="gene ID" value="WBGene00263859"/>
</dbReference>
<dbReference type="WBParaSite" id="SRAE_2000363500.1">
    <property type="protein sequence ID" value="SRAE_2000363500.1"/>
    <property type="gene ID" value="WBGene00263859"/>
</dbReference>
<name>A0A090LGS4_STRRB</name>
<reference evidence="4" key="2">
    <citation type="submission" date="2020-12" db="UniProtKB">
        <authorList>
            <consortium name="WormBaseParasite"/>
        </authorList>
    </citation>
    <scope>IDENTIFICATION</scope>
</reference>
<dbReference type="InterPro" id="IPR007669">
    <property type="entry name" value="Chst-1-like"/>
</dbReference>
<dbReference type="PANTHER" id="PTHR22900">
    <property type="entry name" value="PROTEIN CBG14245-RELATED"/>
    <property type="match status" value="1"/>
</dbReference>
<evidence type="ECO:0000313" key="2">
    <source>
        <dbReference type="EMBL" id="CEF68982.1"/>
    </source>
</evidence>
<dbReference type="Proteomes" id="UP000035682">
    <property type="component" value="Unplaced"/>
</dbReference>
<dbReference type="Pfam" id="PF03567">
    <property type="entry name" value="Sulfotransfer_2"/>
    <property type="match status" value="1"/>
</dbReference>
<evidence type="ECO:0000313" key="3">
    <source>
        <dbReference type="Proteomes" id="UP000035682"/>
    </source>
</evidence>
<sequence>MMKVCVILLIFLFFVNSINYGKSKKRSFYRDFDIQKNFNPALILNYDYLTEPLSESPITSTSFDINIAVPQHKLHACVIGKNFSNMLWSVFCYLYNSKIFQSRHKSLRDNYWSKNICSKSIVESSFKKTAIKFNKKRIIRFGREWKHIMIVRHPVDRFISAFTHFCLKKPNELNNNKVCFTCGSDMKCLLNNIYYKMELYIKTNQKSNNALIYNFFPQTWQCQYSDYKKFYTILQYNSSNLEPFYENFISILEKQGISEGIVTYINNEIRNTTSLHPKKHYDNINYYKKELYNDPYLLRMISIVYYNDFKEFNFDLPLPKIKI</sequence>
<dbReference type="OMA" id="RMISIVY"/>
<dbReference type="GO" id="GO:0047756">
    <property type="term" value="F:chondroitin 4-sulfotransferase activity"/>
    <property type="evidence" value="ECO:0007669"/>
    <property type="project" value="InterPro"/>
</dbReference>
<accession>A0A090LGS4</accession>
<dbReference type="EMBL" id="LN609529">
    <property type="protein sequence ID" value="CEF68982.1"/>
    <property type="molecule type" value="Genomic_DNA"/>
</dbReference>
<evidence type="ECO:0000313" key="4">
    <source>
        <dbReference type="WBParaSite" id="SRAE_2000363500.1"/>
    </source>
</evidence>
<organism evidence="2">
    <name type="scientific">Strongyloides ratti</name>
    <name type="common">Parasitic roundworm</name>
    <dbReference type="NCBI Taxonomy" id="34506"/>
    <lineage>
        <taxon>Eukaryota</taxon>
        <taxon>Metazoa</taxon>
        <taxon>Ecdysozoa</taxon>
        <taxon>Nematoda</taxon>
        <taxon>Chromadorea</taxon>
        <taxon>Rhabditida</taxon>
        <taxon>Tylenchina</taxon>
        <taxon>Panagrolaimomorpha</taxon>
        <taxon>Strongyloidoidea</taxon>
        <taxon>Strongyloididae</taxon>
        <taxon>Strongyloides</taxon>
    </lineage>
</organism>